<comment type="caution">
    <text evidence="1">The sequence shown here is derived from an EMBL/GenBank/DDBJ whole genome shotgun (WGS) entry which is preliminary data.</text>
</comment>
<dbReference type="RefSeq" id="WP_354449477.1">
    <property type="nucleotide sequence ID" value="NZ_JBEPSH010000021.1"/>
</dbReference>
<sequence length="69" mass="7458">MTNLMLRNTQGRLCFINCAETGFQGGPAPQEDLMRSIHGVDAQGRVFVGEGCLARAYEGIGWTWVGAAQ</sequence>
<name>A0ABV2QIZ3_9BURK</name>
<reference evidence="1 2" key="1">
    <citation type="submission" date="2024-06" db="EMBL/GenBank/DDBJ databases">
        <title>Sorghum-associated microbial communities from plants grown in Nebraska, USA.</title>
        <authorList>
            <person name="Schachtman D."/>
        </authorList>
    </citation>
    <scope>NUCLEOTIDE SEQUENCE [LARGE SCALE GENOMIC DNA]</scope>
    <source>
        <strain evidence="1 2">2709</strain>
    </source>
</reference>
<protein>
    <submittedName>
        <fullName evidence="1">Uncharacterized protein</fullName>
    </submittedName>
</protein>
<gene>
    <name evidence="1" type="ORF">ABIE13_005645</name>
</gene>
<evidence type="ECO:0000313" key="2">
    <source>
        <dbReference type="Proteomes" id="UP001549320"/>
    </source>
</evidence>
<accession>A0ABV2QIZ3</accession>
<dbReference type="Proteomes" id="UP001549320">
    <property type="component" value="Unassembled WGS sequence"/>
</dbReference>
<evidence type="ECO:0000313" key="1">
    <source>
        <dbReference type="EMBL" id="MET4580498.1"/>
    </source>
</evidence>
<organism evidence="1 2">
    <name type="scientific">Ottowia thiooxydans</name>
    <dbReference type="NCBI Taxonomy" id="219182"/>
    <lineage>
        <taxon>Bacteria</taxon>
        <taxon>Pseudomonadati</taxon>
        <taxon>Pseudomonadota</taxon>
        <taxon>Betaproteobacteria</taxon>
        <taxon>Burkholderiales</taxon>
        <taxon>Comamonadaceae</taxon>
        <taxon>Ottowia</taxon>
    </lineage>
</organism>
<dbReference type="EMBL" id="JBEPSH010000021">
    <property type="protein sequence ID" value="MET4580498.1"/>
    <property type="molecule type" value="Genomic_DNA"/>
</dbReference>
<proteinExistence type="predicted"/>
<keyword evidence="2" id="KW-1185">Reference proteome</keyword>